<dbReference type="AlphaFoldDB" id="A0AAW1U3I3"/>
<organism evidence="1 2">
    <name type="scientific">Henosepilachna vigintioctopunctata</name>
    <dbReference type="NCBI Taxonomy" id="420089"/>
    <lineage>
        <taxon>Eukaryota</taxon>
        <taxon>Metazoa</taxon>
        <taxon>Ecdysozoa</taxon>
        <taxon>Arthropoda</taxon>
        <taxon>Hexapoda</taxon>
        <taxon>Insecta</taxon>
        <taxon>Pterygota</taxon>
        <taxon>Neoptera</taxon>
        <taxon>Endopterygota</taxon>
        <taxon>Coleoptera</taxon>
        <taxon>Polyphaga</taxon>
        <taxon>Cucujiformia</taxon>
        <taxon>Coccinelloidea</taxon>
        <taxon>Coccinellidae</taxon>
        <taxon>Epilachninae</taxon>
        <taxon>Epilachnini</taxon>
        <taxon>Henosepilachna</taxon>
    </lineage>
</organism>
<name>A0AAW1U3I3_9CUCU</name>
<proteinExistence type="predicted"/>
<evidence type="ECO:0000313" key="1">
    <source>
        <dbReference type="EMBL" id="KAK9875548.1"/>
    </source>
</evidence>
<sequence>MGLFNVLIRSKLEYGSMIWHPIYTCLQRHLEAIQRRFLRFLVCREDKICSQRGVNHDELLSRFSLMSLQSRRQTLSLVLFKFLYKLLHNSIDCPPLQFTLRFRVPWQNSRSTELFHLETQITNPLI</sequence>
<comment type="caution">
    <text evidence="1">The sequence shown here is derived from an EMBL/GenBank/DDBJ whole genome shotgun (WGS) entry which is preliminary data.</text>
</comment>
<reference evidence="1 2" key="1">
    <citation type="submission" date="2023-03" db="EMBL/GenBank/DDBJ databases">
        <title>Genome insight into feeding habits of ladybird beetles.</title>
        <authorList>
            <person name="Li H.-S."/>
            <person name="Huang Y.-H."/>
            <person name="Pang H."/>
        </authorList>
    </citation>
    <scope>NUCLEOTIDE SEQUENCE [LARGE SCALE GENOMIC DNA]</scope>
    <source>
        <strain evidence="1">SYSU_2023b</strain>
        <tissue evidence="1">Whole body</tissue>
    </source>
</reference>
<accession>A0AAW1U3I3</accession>
<gene>
    <name evidence="1" type="ORF">WA026_009356</name>
</gene>
<keyword evidence="2" id="KW-1185">Reference proteome</keyword>
<protein>
    <submittedName>
        <fullName evidence="1">Uncharacterized protein</fullName>
    </submittedName>
</protein>
<evidence type="ECO:0000313" key="2">
    <source>
        <dbReference type="Proteomes" id="UP001431783"/>
    </source>
</evidence>
<dbReference type="Proteomes" id="UP001431783">
    <property type="component" value="Unassembled WGS sequence"/>
</dbReference>
<dbReference type="EMBL" id="JARQZJ010000034">
    <property type="protein sequence ID" value="KAK9875548.1"/>
    <property type="molecule type" value="Genomic_DNA"/>
</dbReference>